<dbReference type="AlphaFoldDB" id="A0A9P0YX81"/>
<dbReference type="InterPro" id="IPR012340">
    <property type="entry name" value="NA-bd_OB-fold"/>
</dbReference>
<dbReference type="PANTHER" id="PTHR47165">
    <property type="entry name" value="OS03G0429900 PROTEIN"/>
    <property type="match status" value="1"/>
</dbReference>
<reference evidence="2" key="1">
    <citation type="submission" date="2022-07" db="EMBL/GenBank/DDBJ databases">
        <authorList>
            <person name="Macas J."/>
            <person name="Novak P."/>
            <person name="Neumann P."/>
        </authorList>
    </citation>
    <scope>NUCLEOTIDE SEQUENCE</scope>
</reference>
<dbReference type="Gene3D" id="2.40.50.140">
    <property type="entry name" value="Nucleic acid-binding proteins"/>
    <property type="match status" value="1"/>
</dbReference>
<evidence type="ECO:0000313" key="2">
    <source>
        <dbReference type="EMBL" id="CAH9078657.1"/>
    </source>
</evidence>
<comment type="caution">
    <text evidence="2">The sequence shown here is derived from an EMBL/GenBank/DDBJ whole genome shotgun (WGS) entry which is preliminary data.</text>
</comment>
<feature type="non-terminal residue" evidence="2">
    <location>
        <position position="136"/>
    </location>
</feature>
<dbReference type="InterPro" id="IPR003871">
    <property type="entry name" value="RFA1B/D_OB_1st"/>
</dbReference>
<sequence length="136" mass="16204">MSPTFGLVKDITPKDTHWALRLRLLRVYENISDTGDVRGLECVFHDKEGARIHATIRLSQLAKYRQLLTERCLYDVHHFIVAIDEKKCRTTDNKFKMIFYEKTEVIYYEDDAFPNHVYKFKRFESLLNARIIDESE</sequence>
<dbReference type="SUPFAM" id="SSF50249">
    <property type="entry name" value="Nucleic acid-binding proteins"/>
    <property type="match status" value="1"/>
</dbReference>
<protein>
    <recommendedName>
        <fullName evidence="1">Replication protein A 70 kDa DNA-binding subunit B/D first OB fold domain-containing protein</fullName>
    </recommendedName>
</protein>
<dbReference type="EMBL" id="CAMAPE010000010">
    <property type="protein sequence ID" value="CAH9078657.1"/>
    <property type="molecule type" value="Genomic_DNA"/>
</dbReference>
<name>A0A9P0YX81_CUSEU</name>
<keyword evidence="3" id="KW-1185">Reference proteome</keyword>
<feature type="domain" description="Replication protein A 70 kDa DNA-binding subunit B/D first OB fold" evidence="1">
    <location>
        <begin position="6"/>
        <end position="106"/>
    </location>
</feature>
<organism evidence="2 3">
    <name type="scientific">Cuscuta europaea</name>
    <name type="common">European dodder</name>
    <dbReference type="NCBI Taxonomy" id="41803"/>
    <lineage>
        <taxon>Eukaryota</taxon>
        <taxon>Viridiplantae</taxon>
        <taxon>Streptophyta</taxon>
        <taxon>Embryophyta</taxon>
        <taxon>Tracheophyta</taxon>
        <taxon>Spermatophyta</taxon>
        <taxon>Magnoliopsida</taxon>
        <taxon>eudicotyledons</taxon>
        <taxon>Gunneridae</taxon>
        <taxon>Pentapetalae</taxon>
        <taxon>asterids</taxon>
        <taxon>lamiids</taxon>
        <taxon>Solanales</taxon>
        <taxon>Convolvulaceae</taxon>
        <taxon>Cuscuteae</taxon>
        <taxon>Cuscuta</taxon>
        <taxon>Cuscuta subgen. Cuscuta</taxon>
    </lineage>
</organism>
<dbReference type="CDD" id="cd04480">
    <property type="entry name" value="RPA1_DBD_A_like"/>
    <property type="match status" value="1"/>
</dbReference>
<gene>
    <name evidence="2" type="ORF">CEURO_LOCUS6879</name>
</gene>
<evidence type="ECO:0000313" key="3">
    <source>
        <dbReference type="Proteomes" id="UP001152484"/>
    </source>
</evidence>
<proteinExistence type="predicted"/>
<evidence type="ECO:0000259" key="1">
    <source>
        <dbReference type="Pfam" id="PF02721"/>
    </source>
</evidence>
<dbReference type="Pfam" id="PF02721">
    <property type="entry name" value="DUF223"/>
    <property type="match status" value="1"/>
</dbReference>
<dbReference type="OrthoDB" id="913088at2759"/>
<dbReference type="PANTHER" id="PTHR47165:SF4">
    <property type="entry name" value="OS03G0429900 PROTEIN"/>
    <property type="match status" value="1"/>
</dbReference>
<dbReference type="Proteomes" id="UP001152484">
    <property type="component" value="Unassembled WGS sequence"/>
</dbReference>
<accession>A0A9P0YX81</accession>